<keyword evidence="1" id="KW-0175">Coiled coil</keyword>
<reference evidence="2 3" key="1">
    <citation type="journal article" date="2024" name="bioRxiv">
        <title>A reference genome for Trichogramma kaykai: A tiny desert-dwelling parasitoid wasp with competing sex-ratio distorters.</title>
        <authorList>
            <person name="Culotta J."/>
            <person name="Lindsey A.R."/>
        </authorList>
    </citation>
    <scope>NUCLEOTIDE SEQUENCE [LARGE SCALE GENOMIC DNA]</scope>
    <source>
        <strain evidence="2 3">KSX58</strain>
    </source>
</reference>
<accession>A0ABD2WMN2</accession>
<sequence>MQYGGASSPSSLASIKPKERVTTEQKQCIFEFVMDNPEIITHNSTLEREKVLWELLTMKLNRLTPVKSIDAWKLFLQRWQKSSRSNDENNLKGIDIKLKKYLLLLDPTFNGTRKTQTIKEINTELKQVIDQKNKLILKKESNTMKIIKLEKQIQEIKNENKMIQTNIQQLTKQKTLLNIKKTKLGV</sequence>
<proteinExistence type="predicted"/>
<evidence type="ECO:0000313" key="2">
    <source>
        <dbReference type="EMBL" id="KAL3393899.1"/>
    </source>
</evidence>
<evidence type="ECO:0008006" key="4">
    <source>
        <dbReference type="Google" id="ProtNLM"/>
    </source>
</evidence>
<comment type="caution">
    <text evidence="2">The sequence shown here is derived from an EMBL/GenBank/DDBJ whole genome shotgun (WGS) entry which is preliminary data.</text>
</comment>
<dbReference type="EMBL" id="JBJJXI010000095">
    <property type="protein sequence ID" value="KAL3393899.1"/>
    <property type="molecule type" value="Genomic_DNA"/>
</dbReference>
<gene>
    <name evidence="2" type="ORF">TKK_011759</name>
</gene>
<evidence type="ECO:0000256" key="1">
    <source>
        <dbReference type="SAM" id="Coils"/>
    </source>
</evidence>
<name>A0ABD2WMN2_9HYME</name>
<evidence type="ECO:0000313" key="3">
    <source>
        <dbReference type="Proteomes" id="UP001627154"/>
    </source>
</evidence>
<dbReference type="Proteomes" id="UP001627154">
    <property type="component" value="Unassembled WGS sequence"/>
</dbReference>
<organism evidence="2 3">
    <name type="scientific">Trichogramma kaykai</name>
    <dbReference type="NCBI Taxonomy" id="54128"/>
    <lineage>
        <taxon>Eukaryota</taxon>
        <taxon>Metazoa</taxon>
        <taxon>Ecdysozoa</taxon>
        <taxon>Arthropoda</taxon>
        <taxon>Hexapoda</taxon>
        <taxon>Insecta</taxon>
        <taxon>Pterygota</taxon>
        <taxon>Neoptera</taxon>
        <taxon>Endopterygota</taxon>
        <taxon>Hymenoptera</taxon>
        <taxon>Apocrita</taxon>
        <taxon>Proctotrupomorpha</taxon>
        <taxon>Chalcidoidea</taxon>
        <taxon>Trichogrammatidae</taxon>
        <taxon>Trichogramma</taxon>
    </lineage>
</organism>
<keyword evidence="3" id="KW-1185">Reference proteome</keyword>
<feature type="coiled-coil region" evidence="1">
    <location>
        <begin position="118"/>
        <end position="173"/>
    </location>
</feature>
<protein>
    <recommendedName>
        <fullName evidence="4">Regulatory protein zeste</fullName>
    </recommendedName>
</protein>
<dbReference type="AlphaFoldDB" id="A0ABD2WMN2"/>